<dbReference type="AlphaFoldDB" id="A0A060UYF6"/>
<accession>A0A060UYF6</accession>
<dbReference type="Proteomes" id="UP000193925">
    <property type="component" value="Chromosome AFERRI"/>
</dbReference>
<evidence type="ECO:0000313" key="3">
    <source>
        <dbReference type="EMBL" id="SMH66725.1"/>
    </source>
</evidence>
<keyword evidence="1" id="KW-0472">Membrane</keyword>
<protein>
    <submittedName>
        <fullName evidence="2">Uncharacterized protein</fullName>
    </submittedName>
</protein>
<dbReference type="EMBL" id="CCCS020000056">
    <property type="protein sequence ID" value="CDQ11753.1"/>
    <property type="molecule type" value="Genomic_DNA"/>
</dbReference>
<feature type="transmembrane region" description="Helical" evidence="1">
    <location>
        <begin position="91"/>
        <end position="116"/>
    </location>
</feature>
<name>A0A060UYF6_9PROT</name>
<keyword evidence="1" id="KW-0812">Transmembrane</keyword>
<feature type="transmembrane region" description="Helical" evidence="1">
    <location>
        <begin position="155"/>
        <end position="179"/>
    </location>
</feature>
<feature type="transmembrane region" description="Helical" evidence="1">
    <location>
        <begin position="60"/>
        <end position="79"/>
    </location>
</feature>
<organism evidence="2">
    <name type="scientific">Acidithiobacillus ferrivorans</name>
    <dbReference type="NCBI Taxonomy" id="160808"/>
    <lineage>
        <taxon>Bacteria</taxon>
        <taxon>Pseudomonadati</taxon>
        <taxon>Pseudomonadota</taxon>
        <taxon>Acidithiobacillia</taxon>
        <taxon>Acidithiobacillales</taxon>
        <taxon>Acidithiobacillaceae</taxon>
        <taxon>Acidithiobacillus</taxon>
    </lineage>
</organism>
<evidence type="ECO:0000313" key="2">
    <source>
        <dbReference type="EMBL" id="CDQ11753.1"/>
    </source>
</evidence>
<dbReference type="EMBL" id="LT841305">
    <property type="protein sequence ID" value="SMH66725.1"/>
    <property type="molecule type" value="Genomic_DNA"/>
</dbReference>
<reference evidence="2" key="2">
    <citation type="submission" date="2014-07" db="EMBL/GenBank/DDBJ databases">
        <title>Initial genome analysis of the psychrotolerant acidophile Acidithiobacillus ferrivorans CF27: insights into iron and sulfur oxidation pathways and into biofilm formation.</title>
        <authorList>
            <person name="Talla E."/>
            <person name="Hedrich S."/>
            <person name="Mangenot S."/>
            <person name="Ji B."/>
            <person name="Johnson D.B."/>
            <person name="Barbe V."/>
            <person name="Bonnefoy V."/>
        </authorList>
    </citation>
    <scope>NUCLEOTIDE SEQUENCE [LARGE SCALE GENOMIC DNA]</scope>
    <source>
        <strain evidence="2">CF27</strain>
    </source>
</reference>
<evidence type="ECO:0000313" key="4">
    <source>
        <dbReference type="Proteomes" id="UP000193925"/>
    </source>
</evidence>
<dbReference type="RefSeq" id="WP_035194990.1">
    <property type="nucleotide sequence ID" value="NZ_CCCS020000056.1"/>
</dbReference>
<gene>
    <name evidence="3" type="ORF">AFERRI_40074</name>
    <name evidence="2" type="ORF">AFERRI_60008</name>
</gene>
<reference evidence="3 4" key="3">
    <citation type="submission" date="2017-03" db="EMBL/GenBank/DDBJ databases">
        <authorList>
            <person name="Regsiter A."/>
            <person name="William W."/>
        </authorList>
    </citation>
    <scope>NUCLEOTIDE SEQUENCE [LARGE SCALE GENOMIC DNA]</scope>
    <source>
        <strain evidence="3">PRJEB5721</strain>
    </source>
</reference>
<reference evidence="2" key="1">
    <citation type="submission" date="2014-03" db="EMBL/GenBank/DDBJ databases">
        <authorList>
            <person name="Genoscope - CEA"/>
        </authorList>
    </citation>
    <scope>NUCLEOTIDE SEQUENCE [LARGE SCALE GENOMIC DNA]</scope>
    <source>
        <strain evidence="2">CF27</strain>
    </source>
</reference>
<proteinExistence type="predicted"/>
<sequence>MSRKTCRTPCSIIFGATSKLICYITAKYRGLTERKKDGLIILLAFLVYVFLFALSDIIYIDWILIAFSILFSVFLISIARYNLIDIDGKTAWVTLQVFVLVFVFSSLNIISFAFLYKTLDGSSGFDQDKILLYDSAQYFMNTGAVGSGVEKENKIAHIIESLIGYSLIPVIISVIVYKISSLSHKNNKS</sequence>
<keyword evidence="4" id="KW-1185">Reference proteome</keyword>
<keyword evidence="1" id="KW-1133">Transmembrane helix</keyword>
<evidence type="ECO:0000256" key="1">
    <source>
        <dbReference type="SAM" id="Phobius"/>
    </source>
</evidence>
<feature type="transmembrane region" description="Helical" evidence="1">
    <location>
        <begin position="37"/>
        <end position="54"/>
    </location>
</feature>